<dbReference type="SUPFAM" id="SSF49764">
    <property type="entry name" value="HSP20-like chaperones"/>
    <property type="match status" value="1"/>
</dbReference>
<comment type="caution">
    <text evidence="4">The sequence shown here is derived from an EMBL/GenBank/DDBJ whole genome shotgun (WGS) entry which is preliminary data.</text>
</comment>
<dbReference type="InterPro" id="IPR026697">
    <property type="entry name" value="DNAAF6"/>
</dbReference>
<dbReference type="GO" id="GO:0051087">
    <property type="term" value="F:protein-folding chaperone binding"/>
    <property type="evidence" value="ECO:0007669"/>
    <property type="project" value="InterPro"/>
</dbReference>
<name>A0AAW1DHR5_9HEMI</name>
<feature type="region of interest" description="Disordered" evidence="2">
    <location>
        <begin position="20"/>
        <end position="43"/>
    </location>
</feature>
<proteinExistence type="inferred from homology"/>
<gene>
    <name evidence="4" type="ORF">O3M35_005074</name>
</gene>
<evidence type="ECO:0000256" key="2">
    <source>
        <dbReference type="SAM" id="MobiDB-lite"/>
    </source>
</evidence>
<evidence type="ECO:0000313" key="5">
    <source>
        <dbReference type="Proteomes" id="UP001461498"/>
    </source>
</evidence>
<protein>
    <recommendedName>
        <fullName evidence="3">PIH1D1/2/3 CS-like domain-containing protein</fullName>
    </recommendedName>
</protein>
<dbReference type="Pfam" id="PF18201">
    <property type="entry name" value="PIH1_CS"/>
    <property type="match status" value="1"/>
</dbReference>
<evidence type="ECO:0000256" key="1">
    <source>
        <dbReference type="ARBA" id="ARBA00008511"/>
    </source>
</evidence>
<dbReference type="CDD" id="cd00298">
    <property type="entry name" value="ACD_sHsps_p23-like"/>
    <property type="match status" value="1"/>
</dbReference>
<dbReference type="InterPro" id="IPR041442">
    <property type="entry name" value="PIH1D1/2/3_CS-like"/>
</dbReference>
<dbReference type="Proteomes" id="UP001461498">
    <property type="component" value="Unassembled WGS sequence"/>
</dbReference>
<dbReference type="GO" id="GO:0045505">
    <property type="term" value="F:dynein intermediate chain binding"/>
    <property type="evidence" value="ECO:0007669"/>
    <property type="project" value="TreeGrafter"/>
</dbReference>
<dbReference type="GO" id="GO:0005737">
    <property type="term" value="C:cytoplasm"/>
    <property type="evidence" value="ECO:0007669"/>
    <property type="project" value="TreeGrafter"/>
</dbReference>
<evidence type="ECO:0000313" key="4">
    <source>
        <dbReference type="EMBL" id="KAK9510251.1"/>
    </source>
</evidence>
<dbReference type="InterPro" id="IPR008978">
    <property type="entry name" value="HSP20-like_chaperone"/>
</dbReference>
<dbReference type="GO" id="GO:0070286">
    <property type="term" value="P:axonemal dynein complex assembly"/>
    <property type="evidence" value="ECO:0007669"/>
    <property type="project" value="InterPro"/>
</dbReference>
<feature type="domain" description="PIH1D1/2/3 CS-like" evidence="3">
    <location>
        <begin position="93"/>
        <end position="187"/>
    </location>
</feature>
<evidence type="ECO:0000259" key="3">
    <source>
        <dbReference type="Pfam" id="PF18201"/>
    </source>
</evidence>
<keyword evidence="5" id="KW-1185">Reference proteome</keyword>
<dbReference type="AlphaFoldDB" id="A0AAW1DHR5"/>
<accession>A0AAW1DHR5</accession>
<sequence>MFEGEADILKLKKLLDQCEDKSSSSDDDLPNTASAKMGPGNIKRSTKVKITGNKCKDIPTAAPVPTDSNSIWQLYEVPEVQQTDDILSDPRIKPEYDIKYKQFVATEDVFLQMGNKTPNTASCEGMVIDINMKGENKNDIDCHVTKTHLDIRSPSYRLNLALPHPVDPDSCSAEWNGTLNHLIINLTLSREYDFINF</sequence>
<dbReference type="EMBL" id="JAPXFL010000002">
    <property type="protein sequence ID" value="KAK9510251.1"/>
    <property type="molecule type" value="Genomic_DNA"/>
</dbReference>
<dbReference type="PANTHER" id="PTHR21083">
    <property type="entry name" value="TWISTER"/>
    <property type="match status" value="1"/>
</dbReference>
<organism evidence="4 5">
    <name type="scientific">Rhynocoris fuscipes</name>
    <dbReference type="NCBI Taxonomy" id="488301"/>
    <lineage>
        <taxon>Eukaryota</taxon>
        <taxon>Metazoa</taxon>
        <taxon>Ecdysozoa</taxon>
        <taxon>Arthropoda</taxon>
        <taxon>Hexapoda</taxon>
        <taxon>Insecta</taxon>
        <taxon>Pterygota</taxon>
        <taxon>Neoptera</taxon>
        <taxon>Paraneoptera</taxon>
        <taxon>Hemiptera</taxon>
        <taxon>Heteroptera</taxon>
        <taxon>Panheteroptera</taxon>
        <taxon>Cimicomorpha</taxon>
        <taxon>Reduviidae</taxon>
        <taxon>Harpactorinae</taxon>
        <taxon>Harpactorini</taxon>
        <taxon>Rhynocoris</taxon>
    </lineage>
</organism>
<reference evidence="4 5" key="1">
    <citation type="submission" date="2022-12" db="EMBL/GenBank/DDBJ databases">
        <title>Chromosome-level genome assembly of true bugs.</title>
        <authorList>
            <person name="Ma L."/>
            <person name="Li H."/>
        </authorList>
    </citation>
    <scope>NUCLEOTIDE SEQUENCE [LARGE SCALE GENOMIC DNA]</scope>
    <source>
        <strain evidence="4">Lab_2022b</strain>
    </source>
</reference>
<comment type="similarity">
    <text evidence="1">Belongs to the PIH1 family.</text>
</comment>
<dbReference type="PANTHER" id="PTHR21083:SF0">
    <property type="entry name" value="DYNEIN AXONEMAL ASSEMBLY FACTOR 6"/>
    <property type="match status" value="1"/>
</dbReference>